<evidence type="ECO:0000313" key="2">
    <source>
        <dbReference type="EMBL" id="QCD77828.1"/>
    </source>
</evidence>
<feature type="signal peptide" evidence="1">
    <location>
        <begin position="1"/>
        <end position="26"/>
    </location>
</feature>
<dbReference type="Proteomes" id="UP000501690">
    <property type="component" value="Linkage Group LG1"/>
</dbReference>
<keyword evidence="3" id="KW-1185">Reference proteome</keyword>
<sequence length="140" mass="15028">MSCFLSTTAVAMAAFVFVDCLGGARASEILSSVLRLPQLGLHLFCLLGADSCFFPEVFRGIWNGTDVASKVFLEQDLTPENMEDFCNEISIFGVNCLEMAKGGLSVVVPGGTWWPSLCLCSKMYGHISVADEFVVVASDG</sequence>
<name>A0A4D6KK00_VIGUN</name>
<dbReference type="Gene3D" id="3.30.200.20">
    <property type="entry name" value="Phosphorylase Kinase, domain 1"/>
    <property type="match status" value="1"/>
</dbReference>
<keyword evidence="1" id="KW-0732">Signal</keyword>
<accession>A0A4D6KK00</accession>
<reference evidence="2 3" key="1">
    <citation type="submission" date="2019-04" db="EMBL/GenBank/DDBJ databases">
        <title>An improved genome assembly and genetic linkage map for asparagus bean, Vigna unguiculata ssp. sesquipedialis.</title>
        <authorList>
            <person name="Xia Q."/>
            <person name="Zhang R."/>
            <person name="Dong Y."/>
        </authorList>
    </citation>
    <scope>NUCLEOTIDE SEQUENCE [LARGE SCALE GENOMIC DNA]</scope>
    <source>
        <tissue evidence="2">Leaf</tissue>
    </source>
</reference>
<evidence type="ECO:0000313" key="3">
    <source>
        <dbReference type="Proteomes" id="UP000501690"/>
    </source>
</evidence>
<dbReference type="AlphaFoldDB" id="A0A4D6KK00"/>
<proteinExistence type="predicted"/>
<protein>
    <submittedName>
        <fullName evidence="2">Uncharacterized protein</fullName>
    </submittedName>
</protein>
<dbReference type="EMBL" id="CP039345">
    <property type="protein sequence ID" value="QCD77828.1"/>
    <property type="molecule type" value="Genomic_DNA"/>
</dbReference>
<feature type="chain" id="PRO_5020023754" evidence="1">
    <location>
        <begin position="27"/>
        <end position="140"/>
    </location>
</feature>
<organism evidence="2 3">
    <name type="scientific">Vigna unguiculata</name>
    <name type="common">Cowpea</name>
    <dbReference type="NCBI Taxonomy" id="3917"/>
    <lineage>
        <taxon>Eukaryota</taxon>
        <taxon>Viridiplantae</taxon>
        <taxon>Streptophyta</taxon>
        <taxon>Embryophyta</taxon>
        <taxon>Tracheophyta</taxon>
        <taxon>Spermatophyta</taxon>
        <taxon>Magnoliopsida</taxon>
        <taxon>eudicotyledons</taxon>
        <taxon>Gunneridae</taxon>
        <taxon>Pentapetalae</taxon>
        <taxon>rosids</taxon>
        <taxon>fabids</taxon>
        <taxon>Fabales</taxon>
        <taxon>Fabaceae</taxon>
        <taxon>Papilionoideae</taxon>
        <taxon>50 kb inversion clade</taxon>
        <taxon>NPAAA clade</taxon>
        <taxon>indigoferoid/millettioid clade</taxon>
        <taxon>Phaseoleae</taxon>
        <taxon>Vigna</taxon>
    </lineage>
</organism>
<evidence type="ECO:0000256" key="1">
    <source>
        <dbReference type="SAM" id="SignalP"/>
    </source>
</evidence>
<gene>
    <name evidence="2" type="ORF">DEO72_LG1g1456</name>
</gene>